<evidence type="ECO:0000313" key="1">
    <source>
        <dbReference type="EMBL" id="MFC3960789.1"/>
    </source>
</evidence>
<reference evidence="2" key="1">
    <citation type="journal article" date="2019" name="Int. J. Syst. Evol. Microbiol.">
        <title>The Global Catalogue of Microorganisms (GCM) 10K type strain sequencing project: providing services to taxonomists for standard genome sequencing and annotation.</title>
        <authorList>
            <consortium name="The Broad Institute Genomics Platform"/>
            <consortium name="The Broad Institute Genome Sequencing Center for Infectious Disease"/>
            <person name="Wu L."/>
            <person name="Ma J."/>
        </authorList>
    </citation>
    <scope>NUCLEOTIDE SEQUENCE [LARGE SCALE GENOMIC DNA]</scope>
    <source>
        <strain evidence="2">CGMCC 4.7330</strain>
    </source>
</reference>
<gene>
    <name evidence="1" type="ORF">ACFO0B_02160</name>
</gene>
<accession>A0ABV8DLZ4</accession>
<dbReference type="EMBL" id="JBHSAX010000003">
    <property type="protein sequence ID" value="MFC3960789.1"/>
    <property type="molecule type" value="Genomic_DNA"/>
</dbReference>
<evidence type="ECO:0000313" key="2">
    <source>
        <dbReference type="Proteomes" id="UP001595696"/>
    </source>
</evidence>
<proteinExistence type="predicted"/>
<organism evidence="1 2">
    <name type="scientific">Nocardia jiangsuensis</name>
    <dbReference type="NCBI Taxonomy" id="1691563"/>
    <lineage>
        <taxon>Bacteria</taxon>
        <taxon>Bacillati</taxon>
        <taxon>Actinomycetota</taxon>
        <taxon>Actinomycetes</taxon>
        <taxon>Mycobacteriales</taxon>
        <taxon>Nocardiaceae</taxon>
        <taxon>Nocardia</taxon>
    </lineage>
</organism>
<name>A0ABV8DLZ4_9NOCA</name>
<dbReference type="Proteomes" id="UP001595696">
    <property type="component" value="Unassembled WGS sequence"/>
</dbReference>
<dbReference type="RefSeq" id="WP_378610561.1">
    <property type="nucleotide sequence ID" value="NZ_JBHSAX010000003.1"/>
</dbReference>
<protein>
    <recommendedName>
        <fullName evidence="3">TetR family transcriptional regulator</fullName>
    </recommendedName>
</protein>
<evidence type="ECO:0008006" key="3">
    <source>
        <dbReference type="Google" id="ProtNLM"/>
    </source>
</evidence>
<comment type="caution">
    <text evidence="1">The sequence shown here is derived from an EMBL/GenBank/DDBJ whole genome shotgun (WGS) entry which is preliminary data.</text>
</comment>
<sequence length="191" mass="19941">MTRRSTQIMRAAAVLFRDAGYRDVSIDEALGHTRSALAAAGPDLNDGGLELLSLAPLSLFGNTPEIRVGLDDARPAAVQGARARAVVGCALPGGAGAATPRAAERTPAGRRERPTKTLILRAILERGAEGLLYVTAVALAVIGVVTDLSPTGRGRTRPDIDAERRVLAHAMLTPAAAECETGAMTEPTERR</sequence>
<keyword evidence="2" id="KW-1185">Reference proteome</keyword>